<dbReference type="AlphaFoldDB" id="A0A7G9GLS0"/>
<reference evidence="1 2" key="1">
    <citation type="submission" date="2020-08" db="EMBL/GenBank/DDBJ databases">
        <authorList>
            <person name="Liu C."/>
            <person name="Sun Q."/>
        </authorList>
    </citation>
    <scope>NUCLEOTIDE SEQUENCE [LARGE SCALE GENOMIC DNA]</scope>
    <source>
        <strain evidence="1 2">NSJ-61</strain>
    </source>
</reference>
<proteinExistence type="predicted"/>
<dbReference type="Pfam" id="PF03837">
    <property type="entry name" value="RecT"/>
    <property type="match status" value="1"/>
</dbReference>
<evidence type="ECO:0000313" key="1">
    <source>
        <dbReference type="EMBL" id="QNM11752.1"/>
    </source>
</evidence>
<dbReference type="InterPro" id="IPR004590">
    <property type="entry name" value="ssDNA_annealing_RecT"/>
</dbReference>
<dbReference type="RefSeq" id="WP_117452114.1">
    <property type="nucleotide sequence ID" value="NZ_CP060636.1"/>
</dbReference>
<evidence type="ECO:0000313" key="2">
    <source>
        <dbReference type="Proteomes" id="UP000515856"/>
    </source>
</evidence>
<dbReference type="GO" id="GO:0006259">
    <property type="term" value="P:DNA metabolic process"/>
    <property type="evidence" value="ECO:0007669"/>
    <property type="project" value="InterPro"/>
</dbReference>
<gene>
    <name evidence="1" type="ORF">H9Q80_16115</name>
</gene>
<dbReference type="NCBIfam" id="TIGR00616">
    <property type="entry name" value="rect"/>
    <property type="match status" value="1"/>
</dbReference>
<protein>
    <submittedName>
        <fullName evidence="1">Recombinase RecT</fullName>
    </submittedName>
</protein>
<sequence>MAVNNSLSKQPTKQKFSVVLQSDAIQKLINNTLGDQRKAQKFITAISSAVATNPALQECDSFSIINAALLGETLRLSPSPQLGHYYMVPFNDKKKGKVATFELGYKGYIQLAIRSGQYKTINVIDVKEGELKHYDRLSETIELDFIDDEDIREETPTIGYCAMFETINGYRKTIYWTYKKMLLHADKYSMAFSKDKYEALKAGKIPQSDMWKYSSFWYKDFDGMAFKTMLRQLISKWAPMSIESVELETALANDMAYKDKNGDVSYVEEDTAVNYANVVDDIEVTETHEQKVDDQEPQQDLL</sequence>
<dbReference type="GO" id="GO:0003677">
    <property type="term" value="F:DNA binding"/>
    <property type="evidence" value="ECO:0007669"/>
    <property type="project" value="InterPro"/>
</dbReference>
<dbReference type="EMBL" id="CP060636">
    <property type="protein sequence ID" value="QNM11752.1"/>
    <property type="molecule type" value="Genomic_DNA"/>
</dbReference>
<dbReference type="InterPro" id="IPR018330">
    <property type="entry name" value="RecT_fam"/>
</dbReference>
<organism evidence="1 2">
    <name type="scientific">[Eubacterium] hominis</name>
    <dbReference type="NCBI Taxonomy" id="2764325"/>
    <lineage>
        <taxon>Bacteria</taxon>
        <taxon>Bacillati</taxon>
        <taxon>Bacillota</taxon>
        <taxon>Erysipelotrichia</taxon>
        <taxon>Erysipelotrichales</taxon>
        <taxon>Erysipelotrichaceae</taxon>
        <taxon>Amedibacillus</taxon>
    </lineage>
</organism>
<name>A0A7G9GLS0_9FIRM</name>
<keyword evidence="2" id="KW-1185">Reference proteome</keyword>
<dbReference type="KEGG" id="ehn:H9Q80_16115"/>
<dbReference type="Proteomes" id="UP000515856">
    <property type="component" value="Chromosome"/>
</dbReference>
<accession>A0A7G9GLS0</accession>